<dbReference type="RefSeq" id="WP_142103453.1">
    <property type="nucleotide sequence ID" value="NZ_VFPH01000002.1"/>
</dbReference>
<accession>A0A543FRW4</accession>
<gene>
    <name evidence="1" type="ORF">FB388_3745</name>
</gene>
<organism evidence="1 2">
    <name type="scientific">Pseudonocardia cypriaca</name>
    <dbReference type="NCBI Taxonomy" id="882449"/>
    <lineage>
        <taxon>Bacteria</taxon>
        <taxon>Bacillati</taxon>
        <taxon>Actinomycetota</taxon>
        <taxon>Actinomycetes</taxon>
        <taxon>Pseudonocardiales</taxon>
        <taxon>Pseudonocardiaceae</taxon>
        <taxon>Pseudonocardia</taxon>
    </lineage>
</organism>
<protein>
    <submittedName>
        <fullName evidence="1">Uncharacterized protein</fullName>
    </submittedName>
</protein>
<dbReference type="EMBL" id="VFPH01000002">
    <property type="protein sequence ID" value="TQM36565.1"/>
    <property type="molecule type" value="Genomic_DNA"/>
</dbReference>
<evidence type="ECO:0000313" key="1">
    <source>
        <dbReference type="EMBL" id="TQM36565.1"/>
    </source>
</evidence>
<dbReference type="OrthoDB" id="3575434at2"/>
<name>A0A543FRW4_9PSEU</name>
<evidence type="ECO:0000313" key="2">
    <source>
        <dbReference type="Proteomes" id="UP000319818"/>
    </source>
</evidence>
<reference evidence="1 2" key="1">
    <citation type="submission" date="2019-06" db="EMBL/GenBank/DDBJ databases">
        <title>Sequencing the genomes of 1000 actinobacteria strains.</title>
        <authorList>
            <person name="Klenk H.-P."/>
        </authorList>
    </citation>
    <scope>NUCLEOTIDE SEQUENCE [LARGE SCALE GENOMIC DNA]</scope>
    <source>
        <strain evidence="1 2">DSM 45511</strain>
    </source>
</reference>
<proteinExistence type="predicted"/>
<dbReference type="Proteomes" id="UP000319818">
    <property type="component" value="Unassembled WGS sequence"/>
</dbReference>
<sequence>MTANTDPVMAVIRLEVPDDADPHVLEAVLTRAICGAAKLPLTAEVTLVPSWRRKARCGMRRHAFVALLGSSAAADAGDLIRTAKKASRAAVRERFGSTASAKVRPVRTGPELLASWCSVRGTPHRMQQ</sequence>
<dbReference type="AlphaFoldDB" id="A0A543FRW4"/>
<comment type="caution">
    <text evidence="1">The sequence shown here is derived from an EMBL/GenBank/DDBJ whole genome shotgun (WGS) entry which is preliminary data.</text>
</comment>
<keyword evidence="2" id="KW-1185">Reference proteome</keyword>